<dbReference type="InterPro" id="IPR052177">
    <property type="entry name" value="Divisome_Glycosyl_Hydrolase"/>
</dbReference>
<protein>
    <submittedName>
        <fullName evidence="4">Family 10 glycosylhydrolase</fullName>
    </submittedName>
</protein>
<evidence type="ECO:0000313" key="4">
    <source>
        <dbReference type="EMBL" id="MBI1755636.1"/>
    </source>
</evidence>
<comment type="caution">
    <text evidence="4">The sequence shown here is derived from an EMBL/GenBank/DDBJ whole genome shotgun (WGS) entry which is preliminary data.</text>
</comment>
<dbReference type="InterPro" id="IPR017853">
    <property type="entry name" value="GH"/>
</dbReference>
<dbReference type="Pfam" id="PF16373">
    <property type="entry name" value="DUF4985"/>
    <property type="match status" value="1"/>
</dbReference>
<feature type="domain" description="Glycosyl hydrolase-like 10" evidence="2">
    <location>
        <begin position="58"/>
        <end position="142"/>
    </location>
</feature>
<dbReference type="PANTHER" id="PTHR43405:SF1">
    <property type="entry name" value="GLYCOSYL HYDROLASE DIGH"/>
    <property type="match status" value="1"/>
</dbReference>
<dbReference type="EMBL" id="JACOSL010000004">
    <property type="protein sequence ID" value="MBI1755636.1"/>
    <property type="molecule type" value="Genomic_DNA"/>
</dbReference>
<evidence type="ECO:0000259" key="3">
    <source>
        <dbReference type="Pfam" id="PF16373"/>
    </source>
</evidence>
<keyword evidence="1" id="KW-0732">Signal</keyword>
<accession>A0A931LYR4</accession>
<dbReference type="Gene3D" id="3.20.20.80">
    <property type="entry name" value="Glycosidases"/>
    <property type="match status" value="2"/>
</dbReference>
<reference evidence="4" key="1">
    <citation type="submission" date="2020-07" db="EMBL/GenBank/DDBJ databases">
        <title>Huge and variable diversity of episymbiotic CPR bacteria and DPANN archaea in groundwater ecosystems.</title>
        <authorList>
            <person name="He C.Y."/>
            <person name="Keren R."/>
            <person name="Whittaker M."/>
            <person name="Farag I.F."/>
            <person name="Doudna J."/>
            <person name="Cate J.H.D."/>
            <person name="Banfield J.F."/>
        </authorList>
    </citation>
    <scope>NUCLEOTIDE SEQUENCE</scope>
    <source>
        <strain evidence="4">NC_groundwater_17_Pr7_B-0.1um_64_12</strain>
    </source>
</reference>
<evidence type="ECO:0000313" key="5">
    <source>
        <dbReference type="Proteomes" id="UP000727962"/>
    </source>
</evidence>
<gene>
    <name evidence="4" type="ORF">HYR64_00835</name>
</gene>
<dbReference type="Proteomes" id="UP000727962">
    <property type="component" value="Unassembled WGS sequence"/>
</dbReference>
<dbReference type="InterPro" id="IPR003790">
    <property type="entry name" value="GHL10"/>
</dbReference>
<feature type="domain" description="DUF4985" evidence="3">
    <location>
        <begin position="431"/>
        <end position="536"/>
    </location>
</feature>
<dbReference type="InterPro" id="IPR032280">
    <property type="entry name" value="DUF4985"/>
</dbReference>
<proteinExistence type="predicted"/>
<dbReference type="AlphaFoldDB" id="A0A931LYR4"/>
<sequence>MFAPLLIASLGLQGHRPIEDRFVWAAPLPGLPSVRIDGLTTGRTLATQWAKNFLVQGRLIWIDGTANLDRVNSKAKISALAAHIADAGFNTIVFDVKPISGQTLYPSKIAPQIQEWRGKTMPTGFDPLAAMTREAHRRHLSLFVSLNAFSEGHSLFRVGPGYAHPEWQTVLYEPVPILRAVDDAEYPLADPLDYPAEGQDSLAVLRSPAGPCEFAVTLNAGHYVVDGFELGGRGRGVPTVPRGGLVVQGSGRAAAFLREHAWPGTRMRLMTRPAFVPISHRPEEQFPLLLNPNDPAVQAYELSIVREVASRYAIDGMLFDDRFRYAGLRADFSQSTRALFERRVGKKLRWPDDVYQATVTPSLGHGMEPGPYYQAWIDWRATRLRDYLRRARAEALRARPRLQFGMYVGAWYGEYPALGVNYAASDFDAGFWFMSDDYRRAGVGDLVDFLIPGCYYTTPTIAAALVGASPIGATVESAATLASRTVRDRAWVYAGINLLPFRGDQAAISDCLQAACSSSQGVMVFDLSHETEALWPLFKRAFAQRMPAPHQKRWLIRRLRNARRSLDRRGVREPPVVIAAGNAGTGQ</sequence>
<dbReference type="Pfam" id="PF02638">
    <property type="entry name" value="GHL10"/>
    <property type="match status" value="1"/>
</dbReference>
<evidence type="ECO:0000259" key="2">
    <source>
        <dbReference type="Pfam" id="PF02638"/>
    </source>
</evidence>
<name>A0A931LYR4_FIMGI</name>
<dbReference type="PANTHER" id="PTHR43405">
    <property type="entry name" value="GLYCOSYL HYDROLASE DIGH"/>
    <property type="match status" value="1"/>
</dbReference>
<dbReference type="SUPFAM" id="SSF51445">
    <property type="entry name" value="(Trans)glycosidases"/>
    <property type="match status" value="1"/>
</dbReference>
<organism evidence="4 5">
    <name type="scientific">Fimbriimonas ginsengisoli</name>
    <dbReference type="NCBI Taxonomy" id="1005039"/>
    <lineage>
        <taxon>Bacteria</taxon>
        <taxon>Bacillati</taxon>
        <taxon>Armatimonadota</taxon>
        <taxon>Fimbriimonadia</taxon>
        <taxon>Fimbriimonadales</taxon>
        <taxon>Fimbriimonadaceae</taxon>
        <taxon>Fimbriimonas</taxon>
    </lineage>
</organism>
<evidence type="ECO:0000256" key="1">
    <source>
        <dbReference type="ARBA" id="ARBA00022729"/>
    </source>
</evidence>